<dbReference type="OrthoDB" id="7870498at2"/>
<name>A0A177LU95_METMH</name>
<dbReference type="EMBL" id="LUUG01000124">
    <property type="protein sequence ID" value="OAH97047.1"/>
    <property type="molecule type" value="Genomic_DNA"/>
</dbReference>
<dbReference type="RefSeq" id="WP_064010637.1">
    <property type="nucleotide sequence ID" value="NZ_LUUG01000124.1"/>
</dbReference>
<comment type="caution">
    <text evidence="2">The sequence shown here is derived from an EMBL/GenBank/DDBJ whole genome shotgun (WGS) entry which is preliminary data.</text>
</comment>
<dbReference type="Proteomes" id="UP000078090">
    <property type="component" value="Unassembled WGS sequence"/>
</dbReference>
<sequence length="63" mass="7113">MKNPSNPVRLGPLTAETSPEIPQGRQRVNSRLLFGTQNEIVIEHQGDEYRLRITSNGKLILTK</sequence>
<gene>
    <name evidence="2" type="ORF">A1332_22110</name>
    <name evidence="3" type="ORF">A1353_03490</name>
</gene>
<dbReference type="Proteomes" id="UP000077763">
    <property type="component" value="Unassembled WGS sequence"/>
</dbReference>
<evidence type="ECO:0000313" key="4">
    <source>
        <dbReference type="Proteomes" id="UP000077763"/>
    </source>
</evidence>
<protein>
    <submittedName>
        <fullName evidence="2">Hemin transporter HemP</fullName>
    </submittedName>
</protein>
<evidence type="ECO:0000313" key="2">
    <source>
        <dbReference type="EMBL" id="OAH97047.1"/>
    </source>
</evidence>
<evidence type="ECO:0000313" key="3">
    <source>
        <dbReference type="EMBL" id="OAI09382.1"/>
    </source>
</evidence>
<dbReference type="AlphaFoldDB" id="A0A177LU95"/>
<dbReference type="EMBL" id="LUUH01000002">
    <property type="protein sequence ID" value="OAI09382.1"/>
    <property type="molecule type" value="Genomic_DNA"/>
</dbReference>
<evidence type="ECO:0000256" key="1">
    <source>
        <dbReference type="SAM" id="MobiDB-lite"/>
    </source>
</evidence>
<organism evidence="2 5">
    <name type="scientific">Methylomonas methanica</name>
    <dbReference type="NCBI Taxonomy" id="421"/>
    <lineage>
        <taxon>Bacteria</taxon>
        <taxon>Pseudomonadati</taxon>
        <taxon>Pseudomonadota</taxon>
        <taxon>Gammaproteobacteria</taxon>
        <taxon>Methylococcales</taxon>
        <taxon>Methylococcaceae</taxon>
        <taxon>Methylomonas</taxon>
    </lineage>
</organism>
<dbReference type="Pfam" id="PF10636">
    <property type="entry name" value="hemP"/>
    <property type="match status" value="1"/>
</dbReference>
<reference evidence="4 5" key="1">
    <citation type="submission" date="2016-03" db="EMBL/GenBank/DDBJ databases">
        <authorList>
            <person name="Ploux O."/>
        </authorList>
    </citation>
    <scope>NUCLEOTIDE SEQUENCE [LARGE SCALE GENOMIC DNA]</scope>
    <source>
        <strain evidence="2 5">R-45363</strain>
        <strain evidence="3 4">R-45371</strain>
    </source>
</reference>
<accession>A0A177LU95</accession>
<proteinExistence type="predicted"/>
<dbReference type="InterPro" id="IPR019600">
    <property type="entry name" value="Hemin_uptake_protein_HemP"/>
</dbReference>
<feature type="region of interest" description="Disordered" evidence="1">
    <location>
        <begin position="1"/>
        <end position="20"/>
    </location>
</feature>
<dbReference type="Gene3D" id="2.10.70.10">
    <property type="entry name" value="Complement Module, domain 1"/>
    <property type="match status" value="1"/>
</dbReference>
<evidence type="ECO:0000313" key="5">
    <source>
        <dbReference type="Proteomes" id="UP000078090"/>
    </source>
</evidence>